<accession>A0ABN1EB87</accession>
<feature type="transmembrane region" description="Helical" evidence="9">
    <location>
        <begin position="34"/>
        <end position="58"/>
    </location>
</feature>
<evidence type="ECO:0000256" key="9">
    <source>
        <dbReference type="SAM" id="Phobius"/>
    </source>
</evidence>
<dbReference type="RefSeq" id="WP_226768162.1">
    <property type="nucleotide sequence ID" value="NZ_BAAAEO010000006.1"/>
</dbReference>
<evidence type="ECO:0000256" key="1">
    <source>
        <dbReference type="ARBA" id="ARBA00004429"/>
    </source>
</evidence>
<name>A0ABN1EB87_9GAMM</name>
<dbReference type="NCBIfam" id="NF002493">
    <property type="entry name" value="PRK01816.1"/>
    <property type="match status" value="1"/>
</dbReference>
<feature type="transmembrane region" description="Helical" evidence="9">
    <location>
        <begin position="64"/>
        <end position="86"/>
    </location>
</feature>
<dbReference type="Proteomes" id="UP001501169">
    <property type="component" value="Unassembled WGS sequence"/>
</dbReference>
<evidence type="ECO:0000256" key="6">
    <source>
        <dbReference type="ARBA" id="ARBA00022692"/>
    </source>
</evidence>
<keyword evidence="5" id="KW-0997">Cell inner membrane</keyword>
<keyword evidence="11" id="KW-1185">Reference proteome</keyword>
<evidence type="ECO:0000313" key="10">
    <source>
        <dbReference type="EMBL" id="GAA0562849.1"/>
    </source>
</evidence>
<organism evidence="10 11">
    <name type="scientific">Rheinheimera aquimaris</name>
    <dbReference type="NCBI Taxonomy" id="412437"/>
    <lineage>
        <taxon>Bacteria</taxon>
        <taxon>Pseudomonadati</taxon>
        <taxon>Pseudomonadota</taxon>
        <taxon>Gammaproteobacteria</taxon>
        <taxon>Chromatiales</taxon>
        <taxon>Chromatiaceae</taxon>
        <taxon>Rheinheimera</taxon>
    </lineage>
</organism>
<evidence type="ECO:0000313" key="11">
    <source>
        <dbReference type="Proteomes" id="UP001501169"/>
    </source>
</evidence>
<evidence type="ECO:0000256" key="2">
    <source>
        <dbReference type="ARBA" id="ARBA00009474"/>
    </source>
</evidence>
<evidence type="ECO:0000256" key="3">
    <source>
        <dbReference type="ARBA" id="ARBA00018831"/>
    </source>
</evidence>
<comment type="caution">
    <text evidence="10">The sequence shown here is derived from an EMBL/GenBank/DDBJ whole genome shotgun (WGS) entry which is preliminary data.</text>
</comment>
<proteinExistence type="inferred from homology"/>
<keyword evidence="6 9" id="KW-0812">Transmembrane</keyword>
<keyword evidence="4" id="KW-1003">Cell membrane</keyword>
<evidence type="ECO:0000256" key="8">
    <source>
        <dbReference type="ARBA" id="ARBA00023136"/>
    </source>
</evidence>
<evidence type="ECO:0000256" key="7">
    <source>
        <dbReference type="ARBA" id="ARBA00022989"/>
    </source>
</evidence>
<sequence length="148" mass="17173">MQYRLYSTLREGREYSKQWPAKAELNSLFIENKVILLTSIAGRFLPLLAIVCAVVQYFYLGKAFLPQILAMMLFVAALPLQGWYWLGVRAATPLPPSIASWYLQIRQKMQQQGISMAPIKQPGRYKDLAILLQQAYQQLDRAFVRQWF</sequence>
<evidence type="ECO:0000256" key="4">
    <source>
        <dbReference type="ARBA" id="ARBA00022475"/>
    </source>
</evidence>
<comment type="similarity">
    <text evidence="2">Belongs to the UPF0208 family.</text>
</comment>
<evidence type="ECO:0000256" key="5">
    <source>
        <dbReference type="ARBA" id="ARBA00022519"/>
    </source>
</evidence>
<keyword evidence="8 9" id="KW-0472">Membrane</keyword>
<keyword evidence="7 9" id="KW-1133">Transmembrane helix</keyword>
<dbReference type="InterPro" id="IPR007334">
    <property type="entry name" value="UPF0208"/>
</dbReference>
<gene>
    <name evidence="10" type="primary">yfbV</name>
    <name evidence="10" type="ORF">GCM10009098_33690</name>
</gene>
<comment type="subcellular location">
    <subcellularLocation>
        <location evidence="1">Cell inner membrane</location>
        <topology evidence="1">Multi-pass membrane protein</topology>
    </subcellularLocation>
</comment>
<reference evidence="10 11" key="1">
    <citation type="journal article" date="2019" name="Int. J. Syst. Evol. Microbiol.">
        <title>The Global Catalogue of Microorganisms (GCM) 10K type strain sequencing project: providing services to taxonomists for standard genome sequencing and annotation.</title>
        <authorList>
            <consortium name="The Broad Institute Genomics Platform"/>
            <consortium name="The Broad Institute Genome Sequencing Center for Infectious Disease"/>
            <person name="Wu L."/>
            <person name="Ma J."/>
        </authorList>
    </citation>
    <scope>NUCLEOTIDE SEQUENCE [LARGE SCALE GENOMIC DNA]</scope>
    <source>
        <strain evidence="10 11">JCM 14331</strain>
    </source>
</reference>
<dbReference type="Pfam" id="PF04217">
    <property type="entry name" value="DUF412"/>
    <property type="match status" value="1"/>
</dbReference>
<protein>
    <recommendedName>
        <fullName evidence="3">UPF0208 membrane protein YfbV</fullName>
    </recommendedName>
</protein>
<dbReference type="EMBL" id="BAAAEO010000006">
    <property type="protein sequence ID" value="GAA0562849.1"/>
    <property type="molecule type" value="Genomic_DNA"/>
</dbReference>